<evidence type="ECO:0000256" key="2">
    <source>
        <dbReference type="ARBA" id="ARBA00022552"/>
    </source>
</evidence>
<dbReference type="InterPro" id="IPR042092">
    <property type="entry name" value="PsdUridine_s_RsuA/RluB/E/F_cat"/>
</dbReference>
<dbReference type="InterPro" id="IPR000748">
    <property type="entry name" value="PsdUridine_synth_RsuA/RluB/E/F"/>
</dbReference>
<dbReference type="InterPro" id="IPR018496">
    <property type="entry name" value="PsdUridine_synth_RsuA/RluB_CS"/>
</dbReference>
<dbReference type="Gene3D" id="3.10.290.10">
    <property type="entry name" value="RNA-binding S4 domain"/>
    <property type="match status" value="1"/>
</dbReference>
<comment type="catalytic activity">
    <reaction evidence="5">
        <text>uridine(2605) in 23S rRNA = pseudouridine(2605) in 23S rRNA</text>
        <dbReference type="Rhea" id="RHEA:42520"/>
        <dbReference type="Rhea" id="RHEA-COMP:10095"/>
        <dbReference type="Rhea" id="RHEA-COMP:10096"/>
        <dbReference type="ChEBI" id="CHEBI:65314"/>
        <dbReference type="ChEBI" id="CHEBI:65315"/>
        <dbReference type="EC" id="5.4.99.22"/>
    </reaction>
</comment>
<dbReference type="AlphaFoldDB" id="A0A1F6U2R8"/>
<name>A0A1F6U2R8_9PROT</name>
<comment type="caution">
    <text evidence="11">The sequence shown here is derived from an EMBL/GenBank/DDBJ whole genome shotgun (WGS) entry which is preliminary data.</text>
</comment>
<dbReference type="GO" id="GO:0005829">
    <property type="term" value="C:cytosol"/>
    <property type="evidence" value="ECO:0007669"/>
    <property type="project" value="UniProtKB-ARBA"/>
</dbReference>
<evidence type="ECO:0000256" key="3">
    <source>
        <dbReference type="ARBA" id="ARBA00022884"/>
    </source>
</evidence>
<dbReference type="Pfam" id="PF00849">
    <property type="entry name" value="PseudoU_synth_2"/>
    <property type="match status" value="1"/>
</dbReference>
<dbReference type="PANTHER" id="PTHR47683:SF3">
    <property type="entry name" value="RIBOSOMAL LARGE SUBUNIT PSEUDOURIDINE SYNTHASE B"/>
    <property type="match status" value="1"/>
</dbReference>
<dbReference type="InterPro" id="IPR050343">
    <property type="entry name" value="RsuA_PseudoU_synthase"/>
</dbReference>
<dbReference type="SUPFAM" id="SSF55174">
    <property type="entry name" value="Alpha-L RNA-binding motif"/>
    <property type="match status" value="1"/>
</dbReference>
<dbReference type="Pfam" id="PF01479">
    <property type="entry name" value="S4"/>
    <property type="match status" value="1"/>
</dbReference>
<dbReference type="Gene3D" id="3.30.70.1560">
    <property type="entry name" value="Alpha-L RNA-binding motif"/>
    <property type="match status" value="1"/>
</dbReference>
<dbReference type="EC" id="5.4.99.-" evidence="8"/>
<proteinExistence type="inferred from homology"/>
<dbReference type="InterPro" id="IPR002942">
    <property type="entry name" value="S4_RNA-bd"/>
</dbReference>
<keyword evidence="2" id="KW-0698">rRNA processing</keyword>
<dbReference type="SMART" id="SM00363">
    <property type="entry name" value="S4"/>
    <property type="match status" value="1"/>
</dbReference>
<dbReference type="CDD" id="cd00165">
    <property type="entry name" value="S4"/>
    <property type="match status" value="1"/>
</dbReference>
<dbReference type="FunFam" id="3.10.290.10:FF:000003">
    <property type="entry name" value="Pseudouridine synthase"/>
    <property type="match status" value="1"/>
</dbReference>
<dbReference type="PROSITE" id="PS50889">
    <property type="entry name" value="S4"/>
    <property type="match status" value="1"/>
</dbReference>
<evidence type="ECO:0000256" key="9">
    <source>
        <dbReference type="SAM" id="MobiDB-lite"/>
    </source>
</evidence>
<dbReference type="InterPro" id="IPR006145">
    <property type="entry name" value="PsdUridine_synth_RsuA/RluA"/>
</dbReference>
<keyword evidence="4 8" id="KW-0413">Isomerase</keyword>
<evidence type="ECO:0000256" key="4">
    <source>
        <dbReference type="ARBA" id="ARBA00023235"/>
    </source>
</evidence>
<comment type="function">
    <text evidence="6">Responsible for synthesis of pseudouridine from uracil-2605 in 23S ribosomal RNA.</text>
</comment>
<dbReference type="InterPro" id="IPR020103">
    <property type="entry name" value="PsdUridine_synth_cat_dom_sf"/>
</dbReference>
<protein>
    <recommendedName>
        <fullName evidence="8">Pseudouridine synthase</fullName>
        <ecNumber evidence="8">5.4.99.-</ecNumber>
    </recommendedName>
</protein>
<organism evidence="11 12">
    <name type="scientific">Candidatus Muproteobacteria bacterium RIFCSPLOWO2_01_FULL_60_18</name>
    <dbReference type="NCBI Taxonomy" id="1817768"/>
    <lineage>
        <taxon>Bacteria</taxon>
        <taxon>Pseudomonadati</taxon>
        <taxon>Pseudomonadota</taxon>
        <taxon>Candidatus Muproteobacteria</taxon>
    </lineage>
</organism>
<dbReference type="Gene3D" id="3.30.70.580">
    <property type="entry name" value="Pseudouridine synthase I, catalytic domain, N-terminal subdomain"/>
    <property type="match status" value="1"/>
</dbReference>
<sequence>MPRAQDAQERPSRDVRTSLCITKAVVGERLQKVLARAGLGSRRQIERWIEEGRITINGAPATLGVRVNPGQTLRVDGRIVPTHVFQPKPRILIYHKLEGEVSTRSDPQGRPTVFDKLPSLRGARWIAVGRLDFSTSGLLLFTTDGELANRLMHPSHEIEREYAVRVLGKVSDEMLARLKQGVMLEDGPASFDSIVDAGGTGANHWYHVVLKEGRNREVRRLWETVGAKVSRLIRVRFGPVQLPPRFHAGRSIELDEAAAAALYDLVGLKQPASPKNNLREPRKPHGKTHKRRDSKISPAGSGARRKRNTRRP</sequence>
<feature type="region of interest" description="Disordered" evidence="9">
    <location>
        <begin position="270"/>
        <end position="312"/>
    </location>
</feature>
<dbReference type="FunFam" id="3.30.70.580:FF:000009">
    <property type="entry name" value="Pseudouridine synthase"/>
    <property type="match status" value="1"/>
</dbReference>
<comment type="similarity">
    <text evidence="1 8">Belongs to the pseudouridine synthase RsuA family.</text>
</comment>
<accession>A0A1F6U2R8</accession>
<feature type="compositionally biased region" description="Basic residues" evidence="9">
    <location>
        <begin position="303"/>
        <end position="312"/>
    </location>
</feature>
<dbReference type="GO" id="GO:0000455">
    <property type="term" value="P:enzyme-directed rRNA pseudouridine synthesis"/>
    <property type="evidence" value="ECO:0007669"/>
    <property type="project" value="UniProtKB-ARBA"/>
</dbReference>
<dbReference type="NCBIfam" id="NF007976">
    <property type="entry name" value="PRK10700.1"/>
    <property type="match status" value="1"/>
</dbReference>
<evidence type="ECO:0000256" key="1">
    <source>
        <dbReference type="ARBA" id="ARBA00008348"/>
    </source>
</evidence>
<evidence type="ECO:0000259" key="10">
    <source>
        <dbReference type="SMART" id="SM00363"/>
    </source>
</evidence>
<dbReference type="PROSITE" id="PS01149">
    <property type="entry name" value="PSI_RSU"/>
    <property type="match status" value="1"/>
</dbReference>
<dbReference type="GO" id="GO:0160139">
    <property type="term" value="F:23S rRNA pseudouridine(2605) synthase activity"/>
    <property type="evidence" value="ECO:0007669"/>
    <property type="project" value="UniProtKB-EC"/>
</dbReference>
<dbReference type="PANTHER" id="PTHR47683">
    <property type="entry name" value="PSEUDOURIDINE SYNTHASE FAMILY PROTEIN-RELATED"/>
    <property type="match status" value="1"/>
</dbReference>
<dbReference type="SUPFAM" id="SSF55120">
    <property type="entry name" value="Pseudouridine synthase"/>
    <property type="match status" value="1"/>
</dbReference>
<gene>
    <name evidence="11" type="ORF">A3A87_00335</name>
</gene>
<keyword evidence="3 7" id="KW-0694">RNA-binding</keyword>
<dbReference type="InterPro" id="IPR020094">
    <property type="entry name" value="TruA/RsuA/RluB/E/F_N"/>
</dbReference>
<dbReference type="CDD" id="cd02556">
    <property type="entry name" value="PseudoU_synth_RluB"/>
    <property type="match status" value="1"/>
</dbReference>
<feature type="domain" description="RNA-binding S4" evidence="10">
    <location>
        <begin position="28"/>
        <end position="85"/>
    </location>
</feature>
<dbReference type="EMBL" id="MFTC01000035">
    <property type="protein sequence ID" value="OGI51668.1"/>
    <property type="molecule type" value="Genomic_DNA"/>
</dbReference>
<evidence type="ECO:0000256" key="5">
    <source>
        <dbReference type="ARBA" id="ARBA00036944"/>
    </source>
</evidence>
<feature type="compositionally biased region" description="Basic residues" evidence="9">
    <location>
        <begin position="284"/>
        <end position="293"/>
    </location>
</feature>
<dbReference type="InterPro" id="IPR036986">
    <property type="entry name" value="S4_RNA-bd_sf"/>
</dbReference>
<dbReference type="STRING" id="1817768.A3A87_00335"/>
<evidence type="ECO:0000313" key="11">
    <source>
        <dbReference type="EMBL" id="OGI51668.1"/>
    </source>
</evidence>
<evidence type="ECO:0000313" key="12">
    <source>
        <dbReference type="Proteomes" id="UP000179037"/>
    </source>
</evidence>
<evidence type="ECO:0000256" key="6">
    <source>
        <dbReference type="ARBA" id="ARBA00037383"/>
    </source>
</evidence>
<evidence type="ECO:0000256" key="8">
    <source>
        <dbReference type="RuleBase" id="RU003887"/>
    </source>
</evidence>
<dbReference type="GO" id="GO:0003723">
    <property type="term" value="F:RNA binding"/>
    <property type="evidence" value="ECO:0007669"/>
    <property type="project" value="UniProtKB-KW"/>
</dbReference>
<dbReference type="NCBIfam" id="TIGR00093">
    <property type="entry name" value="pseudouridine synthase"/>
    <property type="match status" value="1"/>
</dbReference>
<dbReference type="FunFam" id="3.30.70.1560:FF:000001">
    <property type="entry name" value="Pseudouridine synthase"/>
    <property type="match status" value="1"/>
</dbReference>
<reference evidence="11 12" key="1">
    <citation type="journal article" date="2016" name="Nat. Commun.">
        <title>Thousands of microbial genomes shed light on interconnected biogeochemical processes in an aquifer system.</title>
        <authorList>
            <person name="Anantharaman K."/>
            <person name="Brown C.T."/>
            <person name="Hug L.A."/>
            <person name="Sharon I."/>
            <person name="Castelle C.J."/>
            <person name="Probst A.J."/>
            <person name="Thomas B.C."/>
            <person name="Singh A."/>
            <person name="Wilkins M.J."/>
            <person name="Karaoz U."/>
            <person name="Brodie E.L."/>
            <person name="Williams K.H."/>
            <person name="Hubbard S.S."/>
            <person name="Banfield J.F."/>
        </authorList>
    </citation>
    <scope>NUCLEOTIDE SEQUENCE [LARGE SCALE GENOMIC DNA]</scope>
</reference>
<evidence type="ECO:0000256" key="7">
    <source>
        <dbReference type="PROSITE-ProRule" id="PRU00182"/>
    </source>
</evidence>
<dbReference type="Proteomes" id="UP000179037">
    <property type="component" value="Unassembled WGS sequence"/>
</dbReference>